<accession>A0ACC2S866</accession>
<evidence type="ECO:0000313" key="1">
    <source>
        <dbReference type="EMBL" id="KAJ9058382.1"/>
    </source>
</evidence>
<sequence>MAAVEQEQDETVRRNSKWNPFGKKVTNATKPSWQEEVAQYVKAFLAQAAPTYSSGISSPSNGVNAFLAQQTGTPVRRGPVTCYNCNKLGHIAMFCQAECVECGDTHAGAHCQVHQDRMERRQQQQQARSRKEQPESMLMEMMAVEKHTITPPVHPKPKMARPVPLVEVACTPEKVFPGLSHHLPDKTPVTYAQAAAAAPLDPASTILKPVLHGKRNLSLQVSRGKYKKPCDLEPTPTRVPSPVVLTHKDRAVAPSPDSVRVLLSQEETPLPENEMPKDSPVITPVVQSISPASELTPPPAHMLPELDELTPPPRNLSQEESPKRNMDDIIDDITKDFEFNPAPNPDVTEGQSIPLDSPDVERYIDLFKPSAHDKVTVETVPETPVHRQPGSNYSPLLQENPVPTSYANRDANNMQVPMEVDDELPE</sequence>
<reference evidence="1" key="1">
    <citation type="submission" date="2022-04" db="EMBL/GenBank/DDBJ databases">
        <title>Genome of the entomopathogenic fungus Entomophthora muscae.</title>
        <authorList>
            <person name="Elya C."/>
            <person name="Lovett B.R."/>
            <person name="Lee E."/>
            <person name="Macias A.M."/>
            <person name="Hajek A.E."/>
            <person name="De Bivort B.L."/>
            <person name="Kasson M.T."/>
            <person name="De Fine Licht H.H."/>
            <person name="Stajich J.E."/>
        </authorList>
    </citation>
    <scope>NUCLEOTIDE SEQUENCE</scope>
    <source>
        <strain evidence="1">Berkeley</strain>
    </source>
</reference>
<keyword evidence="2" id="KW-1185">Reference proteome</keyword>
<dbReference type="EMBL" id="QTSX02005726">
    <property type="protein sequence ID" value="KAJ9058382.1"/>
    <property type="molecule type" value="Genomic_DNA"/>
</dbReference>
<gene>
    <name evidence="1" type="ORF">DSO57_1012843</name>
</gene>
<evidence type="ECO:0000313" key="2">
    <source>
        <dbReference type="Proteomes" id="UP001165960"/>
    </source>
</evidence>
<comment type="caution">
    <text evidence="1">The sequence shown here is derived from an EMBL/GenBank/DDBJ whole genome shotgun (WGS) entry which is preliminary data.</text>
</comment>
<dbReference type="Proteomes" id="UP001165960">
    <property type="component" value="Unassembled WGS sequence"/>
</dbReference>
<protein>
    <submittedName>
        <fullName evidence="1">Uncharacterized protein</fullName>
    </submittedName>
</protein>
<proteinExistence type="predicted"/>
<organism evidence="1 2">
    <name type="scientific">Entomophthora muscae</name>
    <dbReference type="NCBI Taxonomy" id="34485"/>
    <lineage>
        <taxon>Eukaryota</taxon>
        <taxon>Fungi</taxon>
        <taxon>Fungi incertae sedis</taxon>
        <taxon>Zoopagomycota</taxon>
        <taxon>Entomophthoromycotina</taxon>
        <taxon>Entomophthoromycetes</taxon>
        <taxon>Entomophthorales</taxon>
        <taxon>Entomophthoraceae</taxon>
        <taxon>Entomophthora</taxon>
    </lineage>
</organism>
<name>A0ACC2S866_9FUNG</name>